<evidence type="ECO:0000313" key="2">
    <source>
        <dbReference type="EMBL" id="MBG0780452.1"/>
    </source>
</evidence>
<dbReference type="AlphaFoldDB" id="A0A931GEW4"/>
<dbReference type="EMBL" id="JACCQK010000737">
    <property type="protein sequence ID" value="MBG0780452.1"/>
    <property type="molecule type" value="Genomic_DNA"/>
</dbReference>
<evidence type="ECO:0000313" key="3">
    <source>
        <dbReference type="Proteomes" id="UP000706172"/>
    </source>
</evidence>
<feature type="domain" description="N-acetyltransferase" evidence="1">
    <location>
        <begin position="26"/>
        <end position="162"/>
    </location>
</feature>
<accession>A0A931GEW4</accession>
<proteinExistence type="predicted"/>
<protein>
    <submittedName>
        <fullName evidence="2">GNAT family N-acetyltransferase</fullName>
    </submittedName>
</protein>
<dbReference type="InterPro" id="IPR016181">
    <property type="entry name" value="Acyl_CoA_acyltransferase"/>
</dbReference>
<dbReference type="Proteomes" id="UP000706172">
    <property type="component" value="Unassembled WGS sequence"/>
</dbReference>
<dbReference type="PROSITE" id="PS51186">
    <property type="entry name" value="GNAT"/>
    <property type="match status" value="1"/>
</dbReference>
<dbReference type="Pfam" id="PF00583">
    <property type="entry name" value="Acetyltransf_1"/>
    <property type="match status" value="1"/>
</dbReference>
<dbReference type="SUPFAM" id="SSF55729">
    <property type="entry name" value="Acyl-CoA N-acyltransferases (Nat)"/>
    <property type="match status" value="1"/>
</dbReference>
<dbReference type="CDD" id="cd04301">
    <property type="entry name" value="NAT_SF"/>
    <property type="match status" value="1"/>
</dbReference>
<name>A0A931GEW4_9BACT</name>
<sequence length="166" mass="17869">MPDLLVRLYDLPGAASERNRQADRGIVIRRAMAYEKQAVVQWVTHRFGTGWAGECDVAFTRVPVSCFIATDAGNIAGFACHDVTCLNFFGPTGVDEKYRRTGIGKALLLSCLHAMAAKGYAYAVIGGAGPTEFFVKTAGAQPIAGSTPGIYHDRLTLQDMDKGEIP</sequence>
<gene>
    <name evidence="2" type="ORF">H0S81_11065</name>
</gene>
<dbReference type="GO" id="GO:0016747">
    <property type="term" value="F:acyltransferase activity, transferring groups other than amino-acyl groups"/>
    <property type="evidence" value="ECO:0007669"/>
    <property type="project" value="InterPro"/>
</dbReference>
<comment type="caution">
    <text evidence="2">The sequence shown here is derived from an EMBL/GenBank/DDBJ whole genome shotgun (WGS) entry which is preliminary data.</text>
</comment>
<reference evidence="2" key="1">
    <citation type="submission" date="2020-07" db="EMBL/GenBank/DDBJ databases">
        <title>Severe corrosion of carbon steel in oil field produced water can be linked to methanogenic archaea containing a special type of NiFe hydrogenase.</title>
        <authorList>
            <person name="Lahme S."/>
            <person name="Mand J."/>
            <person name="Longwell J."/>
            <person name="Smith R."/>
            <person name="Enning D."/>
        </authorList>
    </citation>
    <scope>NUCLEOTIDE SEQUENCE</scope>
    <source>
        <strain evidence="2">MIC098Bin6</strain>
    </source>
</reference>
<dbReference type="InterPro" id="IPR000182">
    <property type="entry name" value="GNAT_dom"/>
</dbReference>
<organism evidence="2 3">
    <name type="scientific">Desulfotignum balticum</name>
    <dbReference type="NCBI Taxonomy" id="115781"/>
    <lineage>
        <taxon>Bacteria</taxon>
        <taxon>Pseudomonadati</taxon>
        <taxon>Thermodesulfobacteriota</taxon>
        <taxon>Desulfobacteria</taxon>
        <taxon>Desulfobacterales</taxon>
        <taxon>Desulfobacteraceae</taxon>
        <taxon>Desulfotignum</taxon>
    </lineage>
</organism>
<evidence type="ECO:0000259" key="1">
    <source>
        <dbReference type="PROSITE" id="PS51186"/>
    </source>
</evidence>
<dbReference type="Gene3D" id="3.40.630.30">
    <property type="match status" value="1"/>
</dbReference>